<dbReference type="Pfam" id="PF13640">
    <property type="entry name" value="2OG-FeII_Oxy_3"/>
    <property type="match status" value="1"/>
</dbReference>
<proteinExistence type="predicted"/>
<dbReference type="InterPro" id="IPR006620">
    <property type="entry name" value="Pro_4_hyd_alph"/>
</dbReference>
<evidence type="ECO:0000256" key="3">
    <source>
        <dbReference type="ARBA" id="ARBA00022964"/>
    </source>
</evidence>
<protein>
    <recommendedName>
        <fullName evidence="6">Prolyl 4-hydroxylase alpha subunit domain-containing protein</fullName>
    </recommendedName>
</protein>
<dbReference type="SMART" id="SM00702">
    <property type="entry name" value="P4Hc"/>
    <property type="match status" value="1"/>
</dbReference>
<comment type="cofactor">
    <cofactor evidence="1">
        <name>L-ascorbate</name>
        <dbReference type="ChEBI" id="CHEBI:38290"/>
    </cofactor>
</comment>
<reference evidence="7" key="1">
    <citation type="submission" date="2021-05" db="EMBL/GenBank/DDBJ databases">
        <authorList>
            <person name="Stam R."/>
        </authorList>
    </citation>
    <scope>NUCLEOTIDE SEQUENCE</scope>
    <source>
        <strain evidence="7">CS162</strain>
    </source>
</reference>
<dbReference type="RefSeq" id="XP_043163828.1">
    <property type="nucleotide sequence ID" value="XM_043307893.1"/>
</dbReference>
<dbReference type="GO" id="GO:0005783">
    <property type="term" value="C:endoplasmic reticulum"/>
    <property type="evidence" value="ECO:0007669"/>
    <property type="project" value="TreeGrafter"/>
</dbReference>
<evidence type="ECO:0000256" key="5">
    <source>
        <dbReference type="ARBA" id="ARBA00023004"/>
    </source>
</evidence>
<evidence type="ECO:0000259" key="6">
    <source>
        <dbReference type="SMART" id="SM00702"/>
    </source>
</evidence>
<evidence type="ECO:0000313" key="8">
    <source>
        <dbReference type="Proteomes" id="UP000676310"/>
    </source>
</evidence>
<dbReference type="PANTHER" id="PTHR10869:SF246">
    <property type="entry name" value="TRANSMEMBRANE PROLYL 4-HYDROXYLASE"/>
    <property type="match status" value="1"/>
</dbReference>
<dbReference type="EMBL" id="CAJRGZ010000014">
    <property type="protein sequence ID" value="CAG5138301.1"/>
    <property type="molecule type" value="Genomic_DNA"/>
</dbReference>
<keyword evidence="5" id="KW-0408">Iron</keyword>
<keyword evidence="2" id="KW-0479">Metal-binding</keyword>
<dbReference type="GO" id="GO:0004656">
    <property type="term" value="F:procollagen-proline 4-dioxygenase activity"/>
    <property type="evidence" value="ECO:0007669"/>
    <property type="project" value="TreeGrafter"/>
</dbReference>
<name>A0A8J2N198_9PLEO</name>
<feature type="domain" description="Prolyl 4-hydroxylase alpha subunit" evidence="6">
    <location>
        <begin position="66"/>
        <end position="272"/>
    </location>
</feature>
<dbReference type="GeneID" id="67014508"/>
<gene>
    <name evidence="7" type="ORF">ALTATR162_LOCUS300</name>
</gene>
<dbReference type="AlphaFoldDB" id="A0A8J2N198"/>
<keyword evidence="8" id="KW-1185">Reference proteome</keyword>
<sequence>MAANKVLPAGLKEDLLRTHDRRNPIEPSLPPSTFTLPDGFLEGPAPNLTKSIVDFKKAGILENEKAWAVILDGVLSEDECNILVQAAEATTNGKWERAMVNIGGGMQAMYEDTRKCGRIIWDNKDIMAKLWARIEASVPEIHRLQNWALVTGNGPAKRGETWRVTRLNERGRYLKYTGGEYFKPHCDGTYETPDRTERSYFTLHLYLNDAVLKSGEKQLEGGATTFFNGRMDRRIDVVPKTGRVLLFQHRNLIHSGDDVVKGIKYTLRTDIMYAMQKDVASEPEE</sequence>
<dbReference type="Proteomes" id="UP000676310">
    <property type="component" value="Unassembled WGS sequence"/>
</dbReference>
<evidence type="ECO:0000313" key="7">
    <source>
        <dbReference type="EMBL" id="CAG5138301.1"/>
    </source>
</evidence>
<dbReference type="OrthoDB" id="69177at2759"/>
<evidence type="ECO:0000256" key="4">
    <source>
        <dbReference type="ARBA" id="ARBA00023002"/>
    </source>
</evidence>
<dbReference type="GO" id="GO:0031418">
    <property type="term" value="F:L-ascorbic acid binding"/>
    <property type="evidence" value="ECO:0007669"/>
    <property type="project" value="InterPro"/>
</dbReference>
<accession>A0A8J2N198</accession>
<dbReference type="PANTHER" id="PTHR10869">
    <property type="entry name" value="PROLYL 4-HYDROXYLASE ALPHA SUBUNIT"/>
    <property type="match status" value="1"/>
</dbReference>
<keyword evidence="4" id="KW-0560">Oxidoreductase</keyword>
<evidence type="ECO:0000256" key="1">
    <source>
        <dbReference type="ARBA" id="ARBA00001961"/>
    </source>
</evidence>
<evidence type="ECO:0000256" key="2">
    <source>
        <dbReference type="ARBA" id="ARBA00022723"/>
    </source>
</evidence>
<dbReference type="InterPro" id="IPR045054">
    <property type="entry name" value="P4HA-like"/>
</dbReference>
<dbReference type="GO" id="GO:0005506">
    <property type="term" value="F:iron ion binding"/>
    <property type="evidence" value="ECO:0007669"/>
    <property type="project" value="InterPro"/>
</dbReference>
<keyword evidence="3" id="KW-0223">Dioxygenase</keyword>
<dbReference type="Gene3D" id="2.60.120.620">
    <property type="entry name" value="q2cbj1_9rhob like domain"/>
    <property type="match status" value="1"/>
</dbReference>
<comment type="caution">
    <text evidence="7">The sequence shown here is derived from an EMBL/GenBank/DDBJ whole genome shotgun (WGS) entry which is preliminary data.</text>
</comment>
<organism evidence="7 8">
    <name type="scientific">Alternaria atra</name>
    <dbReference type="NCBI Taxonomy" id="119953"/>
    <lineage>
        <taxon>Eukaryota</taxon>
        <taxon>Fungi</taxon>
        <taxon>Dikarya</taxon>
        <taxon>Ascomycota</taxon>
        <taxon>Pezizomycotina</taxon>
        <taxon>Dothideomycetes</taxon>
        <taxon>Pleosporomycetidae</taxon>
        <taxon>Pleosporales</taxon>
        <taxon>Pleosporineae</taxon>
        <taxon>Pleosporaceae</taxon>
        <taxon>Alternaria</taxon>
        <taxon>Alternaria sect. Ulocladioides</taxon>
    </lineage>
</organism>
<dbReference type="InterPro" id="IPR044862">
    <property type="entry name" value="Pro_4_hyd_alph_FE2OG_OXY"/>
</dbReference>